<evidence type="ECO:0000256" key="6">
    <source>
        <dbReference type="PROSITE-ProRule" id="PRU00261"/>
    </source>
</evidence>
<accession>A0A7R9WGL7</accession>
<evidence type="ECO:0000256" key="5">
    <source>
        <dbReference type="ARBA" id="ARBA00023157"/>
    </source>
</evidence>
<dbReference type="InterPro" id="IPR001002">
    <property type="entry name" value="Chitin-bd_1"/>
</dbReference>
<organism evidence="9">
    <name type="scientific">Pseudictyota dubia</name>
    <dbReference type="NCBI Taxonomy" id="2749911"/>
    <lineage>
        <taxon>Eukaryota</taxon>
        <taxon>Sar</taxon>
        <taxon>Stramenopiles</taxon>
        <taxon>Ochrophyta</taxon>
        <taxon>Bacillariophyta</taxon>
        <taxon>Mediophyceae</taxon>
        <taxon>Biddulphiophycidae</taxon>
        <taxon>Eupodiscales</taxon>
        <taxon>Odontellaceae</taxon>
        <taxon>Pseudictyota</taxon>
    </lineage>
</organism>
<dbReference type="PANTHER" id="PTHR47849:SF8">
    <property type="entry name" value="LECTIN"/>
    <property type="match status" value="1"/>
</dbReference>
<comment type="similarity">
    <text evidence="2">Belongs to the cerato-platanin family.</text>
</comment>
<feature type="signal peptide" evidence="7">
    <location>
        <begin position="1"/>
        <end position="19"/>
    </location>
</feature>
<reference evidence="9" key="1">
    <citation type="submission" date="2021-01" db="EMBL/GenBank/DDBJ databases">
        <authorList>
            <person name="Corre E."/>
            <person name="Pelletier E."/>
            <person name="Niang G."/>
            <person name="Scheremetjew M."/>
            <person name="Finn R."/>
            <person name="Kale V."/>
            <person name="Holt S."/>
            <person name="Cochrane G."/>
            <person name="Meng A."/>
            <person name="Brown T."/>
            <person name="Cohen L."/>
        </authorList>
    </citation>
    <scope>NUCLEOTIDE SEQUENCE</scope>
    <source>
        <strain evidence="9">CCMP147</strain>
    </source>
</reference>
<dbReference type="PROSITE" id="PS50941">
    <property type="entry name" value="CHIT_BIND_I_2"/>
    <property type="match status" value="1"/>
</dbReference>
<keyword evidence="5 6" id="KW-1015">Disulfide bond</keyword>
<keyword evidence="3" id="KW-0964">Secreted</keyword>
<evidence type="ECO:0000256" key="3">
    <source>
        <dbReference type="ARBA" id="ARBA00022525"/>
    </source>
</evidence>
<dbReference type="EMBL" id="HBED01044927">
    <property type="protein sequence ID" value="CAD8324143.1"/>
    <property type="molecule type" value="Transcribed_RNA"/>
</dbReference>
<feature type="chain" id="PRO_5031335973" description="Chitin-binding type-1 domain-containing protein" evidence="7">
    <location>
        <begin position="20"/>
        <end position="281"/>
    </location>
</feature>
<keyword evidence="7" id="KW-0732">Signal</keyword>
<protein>
    <recommendedName>
        <fullName evidence="8">Chitin-binding type-1 domain-containing protein</fullName>
    </recommendedName>
</protein>
<keyword evidence="4 6" id="KW-0147">Chitin-binding</keyword>
<dbReference type="CDD" id="cd00035">
    <property type="entry name" value="ChtBD1"/>
    <property type="match status" value="2"/>
</dbReference>
<dbReference type="Pfam" id="PF07249">
    <property type="entry name" value="Cerato-platanin"/>
    <property type="match status" value="1"/>
</dbReference>
<comment type="subcellular location">
    <subcellularLocation>
        <location evidence="1">Secreted</location>
    </subcellularLocation>
</comment>
<dbReference type="Gene3D" id="3.30.60.10">
    <property type="entry name" value="Endochitinase-like"/>
    <property type="match status" value="1"/>
</dbReference>
<proteinExistence type="inferred from homology"/>
<dbReference type="AlphaFoldDB" id="A0A7R9WGL7"/>
<dbReference type="CDD" id="cd22778">
    <property type="entry name" value="DPBB_CEPL-like"/>
    <property type="match status" value="1"/>
</dbReference>
<feature type="disulfide bond" evidence="6">
    <location>
        <begin position="71"/>
        <end position="85"/>
    </location>
</feature>
<dbReference type="SUPFAM" id="SSF50685">
    <property type="entry name" value="Barwin-like endoglucanases"/>
    <property type="match status" value="1"/>
</dbReference>
<dbReference type="Gene3D" id="2.40.40.10">
    <property type="entry name" value="RlpA-like domain"/>
    <property type="match status" value="1"/>
</dbReference>
<sequence length="281" mass="30222">MKSVFSLAFFVVTVEISSGRINSPHHVANETAYQVTNETKNRPEIFLRDLKSGYCGWGKVRSGVCEDSNLCCSKYGWCGNGAAHCQNNYCGGGTVGNGICANQNLCCSEYGYCGSSPDHCGGTRGTASTDSASSSGAEAAFLTYHMYYAGQPLTQVSCSDGTNGLITRWGHSTVDPMFPYVAATSNLNWNSPVCGTCYKVYSPDTKKTIYVTTIDKVGNPGPNGELHFDLAYEAFIELLGNDGYLAGMASATYEAVSSSYCKGNGGRRKNKKELFRKKSHL</sequence>
<evidence type="ECO:0000256" key="1">
    <source>
        <dbReference type="ARBA" id="ARBA00004613"/>
    </source>
</evidence>
<dbReference type="GO" id="GO:0008061">
    <property type="term" value="F:chitin binding"/>
    <property type="evidence" value="ECO:0007669"/>
    <property type="project" value="UniProtKB-UniRule"/>
</dbReference>
<feature type="domain" description="Chitin-binding type-1" evidence="8">
    <location>
        <begin position="52"/>
        <end position="102"/>
    </location>
</feature>
<dbReference type="InterPro" id="IPR010829">
    <property type="entry name" value="Cerato-platanin"/>
</dbReference>
<gene>
    <name evidence="9" type="ORF">TDUB1175_LOCUS22562</name>
</gene>
<dbReference type="InterPro" id="IPR036861">
    <property type="entry name" value="Endochitinase-like_sf"/>
</dbReference>
<dbReference type="PANTHER" id="PTHR47849">
    <property type="entry name" value="CHITIN-BINDING LECTIN 1"/>
    <property type="match status" value="1"/>
</dbReference>
<evidence type="ECO:0000256" key="7">
    <source>
        <dbReference type="SAM" id="SignalP"/>
    </source>
</evidence>
<evidence type="ECO:0000259" key="8">
    <source>
        <dbReference type="PROSITE" id="PS50941"/>
    </source>
</evidence>
<dbReference type="SUPFAM" id="SSF57016">
    <property type="entry name" value="Plant lectins/antimicrobial peptides"/>
    <property type="match status" value="2"/>
</dbReference>
<evidence type="ECO:0000256" key="4">
    <source>
        <dbReference type="ARBA" id="ARBA00022669"/>
    </source>
</evidence>
<evidence type="ECO:0000313" key="9">
    <source>
        <dbReference type="EMBL" id="CAD8324143.1"/>
    </source>
</evidence>
<dbReference type="Pfam" id="PF00187">
    <property type="entry name" value="Chitin_bind_1"/>
    <property type="match status" value="1"/>
</dbReference>
<dbReference type="SMART" id="SM00270">
    <property type="entry name" value="ChtBD1"/>
    <property type="match status" value="2"/>
</dbReference>
<dbReference type="InterPro" id="IPR036908">
    <property type="entry name" value="RlpA-like_sf"/>
</dbReference>
<comment type="caution">
    <text evidence="6">Lacks conserved residue(s) required for the propagation of feature annotation.</text>
</comment>
<name>A0A7R9WGL7_9STRA</name>
<evidence type="ECO:0000256" key="2">
    <source>
        <dbReference type="ARBA" id="ARBA00010421"/>
    </source>
</evidence>
<dbReference type="GO" id="GO:0005576">
    <property type="term" value="C:extracellular region"/>
    <property type="evidence" value="ECO:0007669"/>
    <property type="project" value="UniProtKB-SubCell"/>
</dbReference>